<name>A0A8B8CSX7_CRAVI</name>
<organism evidence="1 2">
    <name type="scientific">Crassostrea virginica</name>
    <name type="common">Eastern oyster</name>
    <dbReference type="NCBI Taxonomy" id="6565"/>
    <lineage>
        <taxon>Eukaryota</taxon>
        <taxon>Metazoa</taxon>
        <taxon>Spiralia</taxon>
        <taxon>Lophotrochozoa</taxon>
        <taxon>Mollusca</taxon>
        <taxon>Bivalvia</taxon>
        <taxon>Autobranchia</taxon>
        <taxon>Pteriomorphia</taxon>
        <taxon>Ostreida</taxon>
        <taxon>Ostreoidea</taxon>
        <taxon>Ostreidae</taxon>
        <taxon>Crassostrea</taxon>
    </lineage>
</organism>
<dbReference type="RefSeq" id="XP_022318923.1">
    <property type="nucleotide sequence ID" value="XM_022463215.1"/>
</dbReference>
<dbReference type="KEGG" id="cvn:111121785"/>
<sequence length="375" mass="43507">MDEMMIFLLYANDGSQIADVVKKSLEEIGISVYMADIMDVHDPPADFTAILFLTPGMLSVLNSSCLPDLKWLPYRSKISALFFHNTINITAESVQEVLVKNLPSFHKWRIYQLDKKVQTLILHILELVETDDEEVVPKLSLVFYPEYEWMENQTVFISFNTERMKDDRVTVEVDKRLIEATKVNPYTFSFICKDFGAFGHQYVNVYLNEDVTFTSRVFLKDRDHILLDEISKMDSPLNYLQNILKKIKYNEGALALPTIETKILEGTKHLLNRLNEIPDDDSDTDITEEKEGHILKIEDENDVTVRRSNSQSIRCRRRGLQGKNFGLSLGYTKHQSERVSRVLQKLNFEDIPAITVNHELKKLLTEHFFDSIDFN</sequence>
<accession>A0A8B8CSX7</accession>
<evidence type="ECO:0000313" key="1">
    <source>
        <dbReference type="Proteomes" id="UP000694844"/>
    </source>
</evidence>
<reference evidence="2" key="1">
    <citation type="submission" date="2025-08" db="UniProtKB">
        <authorList>
            <consortium name="RefSeq"/>
        </authorList>
    </citation>
    <scope>IDENTIFICATION</scope>
    <source>
        <tissue evidence="2">Whole sample</tissue>
    </source>
</reference>
<gene>
    <name evidence="2" type="primary">LOC111121785</name>
</gene>
<protein>
    <submittedName>
        <fullName evidence="2">Uncharacterized protein LOC111121785</fullName>
    </submittedName>
</protein>
<dbReference type="Proteomes" id="UP000694844">
    <property type="component" value="Chromosome 2"/>
</dbReference>
<dbReference type="OrthoDB" id="6153796at2759"/>
<keyword evidence="1" id="KW-1185">Reference proteome</keyword>
<dbReference type="GeneID" id="111121785"/>
<evidence type="ECO:0000313" key="2">
    <source>
        <dbReference type="RefSeq" id="XP_022318923.1"/>
    </source>
</evidence>
<proteinExistence type="predicted"/>
<dbReference type="AlphaFoldDB" id="A0A8B8CSX7"/>